<evidence type="ECO:0000313" key="2">
    <source>
        <dbReference type="Proteomes" id="UP000000851"/>
    </source>
</evidence>
<name>C7Q192_CATAD</name>
<proteinExistence type="predicted"/>
<organism evidence="1 2">
    <name type="scientific">Catenulispora acidiphila (strain DSM 44928 / JCM 14897 / NBRC 102108 / NRRL B-24433 / ID139908)</name>
    <dbReference type="NCBI Taxonomy" id="479433"/>
    <lineage>
        <taxon>Bacteria</taxon>
        <taxon>Bacillati</taxon>
        <taxon>Actinomycetota</taxon>
        <taxon>Actinomycetes</taxon>
        <taxon>Catenulisporales</taxon>
        <taxon>Catenulisporaceae</taxon>
        <taxon>Catenulispora</taxon>
    </lineage>
</organism>
<dbReference type="OrthoDB" id="5197247at2"/>
<dbReference type="KEGG" id="cai:Caci_2858"/>
<dbReference type="InParanoid" id="C7Q192"/>
<dbReference type="AlphaFoldDB" id="C7Q192"/>
<dbReference type="STRING" id="479433.Caci_2858"/>
<dbReference type="HOGENOM" id="CLU_1335541_0_0_11"/>
<accession>C7Q192</accession>
<protein>
    <submittedName>
        <fullName evidence="1">Uncharacterized protein</fullName>
    </submittedName>
</protein>
<dbReference type="RefSeq" id="WP_012787060.1">
    <property type="nucleotide sequence ID" value="NC_013131.1"/>
</dbReference>
<sequence length="205" mass="22267">MADTHTVYASIGNSDDKLTQARWSEFHGKFTAAVRSHSLRIYGDWTSPGADPWQNACVAFEIGSETTARLRRDLAELAAEYDQGSIAWAEAETQFIGPTTPASVVGAAPSTLADDVLDWAREHPWTGDLIPAGDLTIEQDRDGTVRIVEAPEVIAVDIALLRHHGLAGVAYADGVLAIDTESGALRYRLLYAIDPGFVIVFRRES</sequence>
<keyword evidence="2" id="KW-1185">Reference proteome</keyword>
<dbReference type="EMBL" id="CP001700">
    <property type="protein sequence ID" value="ACU71767.1"/>
    <property type="molecule type" value="Genomic_DNA"/>
</dbReference>
<dbReference type="Proteomes" id="UP000000851">
    <property type="component" value="Chromosome"/>
</dbReference>
<evidence type="ECO:0000313" key="1">
    <source>
        <dbReference type="EMBL" id="ACU71767.1"/>
    </source>
</evidence>
<reference evidence="1 2" key="1">
    <citation type="journal article" date="2009" name="Stand. Genomic Sci.">
        <title>Complete genome sequence of Catenulispora acidiphila type strain (ID 139908).</title>
        <authorList>
            <person name="Copeland A."/>
            <person name="Lapidus A."/>
            <person name="Glavina Del Rio T."/>
            <person name="Nolan M."/>
            <person name="Lucas S."/>
            <person name="Chen F."/>
            <person name="Tice H."/>
            <person name="Cheng J.F."/>
            <person name="Bruce D."/>
            <person name="Goodwin L."/>
            <person name="Pitluck S."/>
            <person name="Mikhailova N."/>
            <person name="Pati A."/>
            <person name="Ivanova N."/>
            <person name="Mavromatis K."/>
            <person name="Chen A."/>
            <person name="Palaniappan K."/>
            <person name="Chain P."/>
            <person name="Land M."/>
            <person name="Hauser L."/>
            <person name="Chang Y.J."/>
            <person name="Jeffries C.D."/>
            <person name="Chertkov O."/>
            <person name="Brettin T."/>
            <person name="Detter J.C."/>
            <person name="Han C."/>
            <person name="Ali Z."/>
            <person name="Tindall B.J."/>
            <person name="Goker M."/>
            <person name="Bristow J."/>
            <person name="Eisen J.A."/>
            <person name="Markowitz V."/>
            <person name="Hugenholtz P."/>
            <person name="Kyrpides N.C."/>
            <person name="Klenk H.P."/>
        </authorList>
    </citation>
    <scope>NUCLEOTIDE SEQUENCE [LARGE SCALE GENOMIC DNA]</scope>
    <source>
        <strain evidence="2">DSM 44928 / JCM 14897 / NBRC 102108 / NRRL B-24433 / ID139908</strain>
    </source>
</reference>
<gene>
    <name evidence="1" type="ordered locus">Caci_2858</name>
</gene>